<proteinExistence type="predicted"/>
<sequence>MANSYEDKTVWGSRYTFLRGQPGSDFSTNVPGNILKEIDYNKQKVDQMAAVRSTEVNLNARDVLHRLQTRVNNVIYGKKAPVAEPVQREDSAPEPKSPTVPSFNK</sequence>
<dbReference type="AlphaFoldDB" id="Q49J34"/>
<feature type="region of interest" description="Disordered" evidence="1">
    <location>
        <begin position="79"/>
        <end position="105"/>
    </location>
</feature>
<evidence type="ECO:0000313" key="2">
    <source>
        <dbReference type="EMBL" id="AAX56242.1"/>
    </source>
</evidence>
<evidence type="ECO:0000313" key="3">
    <source>
        <dbReference type="EMBL" id="KTD21070.1"/>
    </source>
</evidence>
<dbReference type="EMBL" id="AY860660">
    <property type="protein sequence ID" value="AAX56242.1"/>
    <property type="molecule type" value="Genomic_DNA"/>
</dbReference>
<reference evidence="3 4" key="2">
    <citation type="submission" date="2015-11" db="EMBL/GenBank/DDBJ databases">
        <title>Genomic analysis of 38 Legionella species identifies large and diverse effector repertoires.</title>
        <authorList>
            <person name="Burstein D."/>
            <person name="Amaro F."/>
            <person name="Zusman T."/>
            <person name="Lifshitz Z."/>
            <person name="Cohen O."/>
            <person name="Gilbert J.A."/>
            <person name="Pupko T."/>
            <person name="Shuman H.A."/>
            <person name="Segal G."/>
        </authorList>
    </citation>
    <scope>NUCLEOTIDE SEQUENCE [LARGE SCALE GENOMIC DNA]</scope>
    <source>
        <strain evidence="3 4">ATCC 49505</strain>
    </source>
</reference>
<evidence type="ECO:0000313" key="4">
    <source>
        <dbReference type="Proteomes" id="UP000054997"/>
    </source>
</evidence>
<dbReference type="RefSeq" id="WP_058529176.1">
    <property type="nucleotide sequence ID" value="NZ_CAAAHZ010000015.1"/>
</dbReference>
<dbReference type="Proteomes" id="UP000054997">
    <property type="component" value="Unassembled WGS sequence"/>
</dbReference>
<evidence type="ECO:0000256" key="1">
    <source>
        <dbReference type="SAM" id="MobiDB-lite"/>
    </source>
</evidence>
<protein>
    <submittedName>
        <fullName evidence="2">Uncharacterized protein</fullName>
    </submittedName>
</protein>
<name>Q49J34_9GAMM</name>
<gene>
    <name evidence="3" type="ORF">Llon_1168</name>
</gene>
<dbReference type="STRING" id="45068.Llon_1168"/>
<reference evidence="2" key="1">
    <citation type="journal article" date="2005" name="Proc. Natl. Acad. Sci. U.S.A.">
        <title>Coevolution between nonhomologous but functionally similar proteins and their conserved partners in the Legionella pathogenesis system.</title>
        <authorList>
            <person name="Feldman M."/>
            <person name="Zusman T."/>
            <person name="Hagag S."/>
            <person name="Segal G."/>
        </authorList>
    </citation>
    <scope>NUCLEOTIDE SEQUENCE</scope>
</reference>
<organism evidence="2">
    <name type="scientific">Legionella londiniensis</name>
    <dbReference type="NCBI Taxonomy" id="45068"/>
    <lineage>
        <taxon>Bacteria</taxon>
        <taxon>Pseudomonadati</taxon>
        <taxon>Pseudomonadota</taxon>
        <taxon>Gammaproteobacteria</taxon>
        <taxon>Legionellales</taxon>
        <taxon>Legionellaceae</taxon>
        <taxon>Legionella</taxon>
    </lineage>
</organism>
<accession>Q49J34</accession>
<keyword evidence="4" id="KW-1185">Reference proteome</keyword>
<dbReference type="EMBL" id="LNYK01000016">
    <property type="protein sequence ID" value="KTD21070.1"/>
    <property type="molecule type" value="Genomic_DNA"/>
</dbReference>
<dbReference type="PATRIC" id="fig|45068.5.peg.1259"/>